<evidence type="ECO:0000256" key="1">
    <source>
        <dbReference type="ARBA" id="ARBA00022884"/>
    </source>
</evidence>
<dbReference type="SMART" id="SM01103">
    <property type="entry name" value="CRS1_YhbY"/>
    <property type="match status" value="1"/>
</dbReference>
<evidence type="ECO:0000313" key="5">
    <source>
        <dbReference type="Proteomes" id="UP000199481"/>
    </source>
</evidence>
<evidence type="ECO:0000256" key="2">
    <source>
        <dbReference type="PROSITE-ProRule" id="PRU00626"/>
    </source>
</evidence>
<dbReference type="InterPro" id="IPR051925">
    <property type="entry name" value="RNA-binding_domain"/>
</dbReference>
<name>A0A1H1BIR9_9LACT</name>
<evidence type="ECO:0000259" key="3">
    <source>
        <dbReference type="PROSITE" id="PS51295"/>
    </source>
</evidence>
<dbReference type="Gene3D" id="3.30.110.60">
    <property type="entry name" value="YhbY-like"/>
    <property type="match status" value="1"/>
</dbReference>
<organism evidence="4 5">
    <name type="scientific">Carnobacterium viridans</name>
    <dbReference type="NCBI Taxonomy" id="174587"/>
    <lineage>
        <taxon>Bacteria</taxon>
        <taxon>Bacillati</taxon>
        <taxon>Bacillota</taxon>
        <taxon>Bacilli</taxon>
        <taxon>Lactobacillales</taxon>
        <taxon>Carnobacteriaceae</taxon>
        <taxon>Carnobacterium</taxon>
    </lineage>
</organism>
<dbReference type="InterPro" id="IPR035920">
    <property type="entry name" value="YhbY-like_sf"/>
</dbReference>
<dbReference type="SUPFAM" id="SSF75471">
    <property type="entry name" value="YhbY-like"/>
    <property type="match status" value="1"/>
</dbReference>
<accession>A0A1H1BIR9</accession>
<reference evidence="5" key="1">
    <citation type="submission" date="2016-10" db="EMBL/GenBank/DDBJ databases">
        <authorList>
            <person name="Varghese N."/>
            <person name="Submissions S."/>
        </authorList>
    </citation>
    <scope>NUCLEOTIDE SEQUENCE [LARGE SCALE GENOMIC DNA]</scope>
    <source>
        <strain evidence="5">MPL-11</strain>
    </source>
</reference>
<dbReference type="RefSeq" id="WP_089978457.1">
    <property type="nucleotide sequence ID" value="NZ_CP084916.1"/>
</dbReference>
<dbReference type="InterPro" id="IPR017924">
    <property type="entry name" value="RNA-binding_YhbY"/>
</dbReference>
<proteinExistence type="predicted"/>
<protein>
    <submittedName>
        <fullName evidence="4">RNA-binding protein</fullName>
    </submittedName>
</protein>
<dbReference type="PANTHER" id="PTHR40065">
    <property type="entry name" value="RNA-BINDING PROTEIN YHBY"/>
    <property type="match status" value="1"/>
</dbReference>
<dbReference type="Pfam" id="PF01985">
    <property type="entry name" value="CRS1_YhbY"/>
    <property type="match status" value="1"/>
</dbReference>
<keyword evidence="5" id="KW-1185">Reference proteome</keyword>
<sequence>MKLTGKQKRFLRSKAHHLNPIFQIGKNGLNKEVIVQINEALEKRELIKVGLLQNTDEIAEDVAAVLEQEIGCDAVQVIGRVIVLFKKSNQEKYQRISNEIPRAK</sequence>
<keyword evidence="1 2" id="KW-0694">RNA-binding</keyword>
<dbReference type="Proteomes" id="UP000199481">
    <property type="component" value="Unassembled WGS sequence"/>
</dbReference>
<feature type="domain" description="CRM" evidence="3">
    <location>
        <begin position="1"/>
        <end position="97"/>
    </location>
</feature>
<evidence type="ECO:0000313" key="4">
    <source>
        <dbReference type="EMBL" id="SDQ51895.1"/>
    </source>
</evidence>
<dbReference type="EMBL" id="FNJW01000008">
    <property type="protein sequence ID" value="SDQ51895.1"/>
    <property type="molecule type" value="Genomic_DNA"/>
</dbReference>
<dbReference type="NCBIfam" id="TIGR00253">
    <property type="entry name" value="RNA_bind_YhbY"/>
    <property type="match status" value="1"/>
</dbReference>
<gene>
    <name evidence="4" type="ORF">SAMN04487752_2609</name>
</gene>
<dbReference type="AlphaFoldDB" id="A0A1H1BIR9"/>
<dbReference type="PANTHER" id="PTHR40065:SF3">
    <property type="entry name" value="RNA-BINDING PROTEIN YHBY"/>
    <property type="match status" value="1"/>
</dbReference>
<dbReference type="InterPro" id="IPR001890">
    <property type="entry name" value="RNA-binding_CRM"/>
</dbReference>
<dbReference type="GO" id="GO:0003723">
    <property type="term" value="F:RNA binding"/>
    <property type="evidence" value="ECO:0007669"/>
    <property type="project" value="UniProtKB-UniRule"/>
</dbReference>
<dbReference type="OrthoDB" id="9797519at2"/>
<dbReference type="PROSITE" id="PS51295">
    <property type="entry name" value="CRM"/>
    <property type="match status" value="1"/>
</dbReference>